<feature type="domain" description="TCTP" evidence="3">
    <location>
        <begin position="1"/>
        <end position="175"/>
    </location>
</feature>
<dbReference type="PRINTS" id="PR01653">
    <property type="entry name" value="TCTPROTEIN"/>
</dbReference>
<comment type="similarity">
    <text evidence="2">Belongs to the TCTP family.</text>
</comment>
<dbReference type="VEuPathDB" id="VectorBase:LDEU007387"/>
<evidence type="ECO:0000313" key="5">
    <source>
        <dbReference type="Proteomes" id="UP000288716"/>
    </source>
</evidence>
<dbReference type="AlphaFoldDB" id="A0A443SAV9"/>
<dbReference type="Proteomes" id="UP000288716">
    <property type="component" value="Unassembled WGS sequence"/>
</dbReference>
<evidence type="ECO:0000313" key="4">
    <source>
        <dbReference type="EMBL" id="RWS24652.1"/>
    </source>
</evidence>
<dbReference type="PROSITE" id="PS51797">
    <property type="entry name" value="TCTP_3"/>
    <property type="match status" value="1"/>
</dbReference>
<dbReference type="STRING" id="299467.A0A443SAV9"/>
<evidence type="ECO:0000259" key="3">
    <source>
        <dbReference type="PROSITE" id="PS51797"/>
    </source>
</evidence>
<name>A0A443SAV9_9ACAR</name>
<dbReference type="OrthoDB" id="10248936at2759"/>
<protein>
    <recommendedName>
        <fullName evidence="1">Translationally-controlled tumor protein homolog</fullName>
    </recommendedName>
</protein>
<dbReference type="Pfam" id="PF00838">
    <property type="entry name" value="TCTP"/>
    <property type="match status" value="1"/>
</dbReference>
<dbReference type="PANTHER" id="PTHR11991:SF0">
    <property type="entry name" value="TRANSLATIONALLY-CONTROLLED TUMOR PROTEIN"/>
    <property type="match status" value="1"/>
</dbReference>
<dbReference type="Gene3D" id="2.170.150.10">
    <property type="entry name" value="Metal Binding Protein, Guanine Nucleotide Exchange Factor, Chain A"/>
    <property type="match status" value="1"/>
</dbReference>
<accession>A0A443SAV9</accession>
<dbReference type="InterPro" id="IPR011323">
    <property type="entry name" value="Mss4/transl-control_tumour"/>
</dbReference>
<dbReference type="PROSITE" id="PS01002">
    <property type="entry name" value="TCTP_1"/>
    <property type="match status" value="1"/>
</dbReference>
<dbReference type="SUPFAM" id="SSF51316">
    <property type="entry name" value="Mss4-like"/>
    <property type="match status" value="1"/>
</dbReference>
<dbReference type="EMBL" id="NCKV01004600">
    <property type="protein sequence ID" value="RWS24652.1"/>
    <property type="molecule type" value="Genomic_DNA"/>
</dbReference>
<dbReference type="InterPro" id="IPR018103">
    <property type="entry name" value="Translation_control_tumour_CS"/>
</dbReference>
<organism evidence="4 5">
    <name type="scientific">Leptotrombidium deliense</name>
    <dbReference type="NCBI Taxonomy" id="299467"/>
    <lineage>
        <taxon>Eukaryota</taxon>
        <taxon>Metazoa</taxon>
        <taxon>Ecdysozoa</taxon>
        <taxon>Arthropoda</taxon>
        <taxon>Chelicerata</taxon>
        <taxon>Arachnida</taxon>
        <taxon>Acari</taxon>
        <taxon>Acariformes</taxon>
        <taxon>Trombidiformes</taxon>
        <taxon>Prostigmata</taxon>
        <taxon>Anystina</taxon>
        <taxon>Parasitengona</taxon>
        <taxon>Trombiculoidea</taxon>
        <taxon>Trombiculidae</taxon>
        <taxon>Leptotrombidium</taxon>
    </lineage>
</organism>
<gene>
    <name evidence="4" type="ORF">B4U80_01965</name>
</gene>
<keyword evidence="5" id="KW-1185">Reference proteome</keyword>
<reference evidence="4 5" key="1">
    <citation type="journal article" date="2018" name="Gigascience">
        <title>Genomes of trombidid mites reveal novel predicted allergens and laterally-transferred genes associated with secondary metabolism.</title>
        <authorList>
            <person name="Dong X."/>
            <person name="Chaisiri K."/>
            <person name="Xia D."/>
            <person name="Armstrong S.D."/>
            <person name="Fang Y."/>
            <person name="Donnelly M.J."/>
            <person name="Kadowaki T."/>
            <person name="McGarry J.W."/>
            <person name="Darby A.C."/>
            <person name="Makepeace B.L."/>
        </authorList>
    </citation>
    <scope>NUCLEOTIDE SEQUENCE [LARGE SCALE GENOMIC DNA]</scope>
    <source>
        <strain evidence="4">UoL-UT</strain>
    </source>
</reference>
<dbReference type="PANTHER" id="PTHR11991">
    <property type="entry name" value="TRANSLATIONALLY CONTROLLED TUMOR PROTEIN-RELATED"/>
    <property type="match status" value="1"/>
</dbReference>
<dbReference type="GO" id="GO:0005509">
    <property type="term" value="F:calcium ion binding"/>
    <property type="evidence" value="ECO:0007669"/>
    <property type="project" value="TreeGrafter"/>
</dbReference>
<dbReference type="InterPro" id="IPR011057">
    <property type="entry name" value="Mss4-like_sf"/>
</dbReference>
<sequence>MIIFKDLLTGDEIFTDSSKYMCIDDCIYEVQCQQVSRKQGDITLEGSNPSAEEVDEGTLETVESGLDVVLNQRLVETSITKSGYKSYLKTYTKALQEKWKEMGMSEDEIKKAQDSIKKGVVKVIANFDKFDKFYIGESSNPDGLIALLEYRETPDGSGEIPTMVLLKHGLEEEKV</sequence>
<evidence type="ECO:0000256" key="2">
    <source>
        <dbReference type="PROSITE-ProRule" id="PRU01133"/>
    </source>
</evidence>
<comment type="caution">
    <text evidence="4">The sequence shown here is derived from an EMBL/GenBank/DDBJ whole genome shotgun (WGS) entry which is preliminary data.</text>
</comment>
<dbReference type="InterPro" id="IPR018105">
    <property type="entry name" value="Translational_control_tumour_p"/>
</dbReference>
<dbReference type="InterPro" id="IPR034737">
    <property type="entry name" value="TCTP"/>
</dbReference>
<dbReference type="GO" id="GO:0005737">
    <property type="term" value="C:cytoplasm"/>
    <property type="evidence" value="ECO:0007669"/>
    <property type="project" value="TreeGrafter"/>
</dbReference>
<proteinExistence type="inferred from homology"/>
<evidence type="ECO:0000256" key="1">
    <source>
        <dbReference type="ARBA" id="ARBA00014759"/>
    </source>
</evidence>